<evidence type="ECO:0000313" key="4">
    <source>
        <dbReference type="Proteomes" id="UP000675920"/>
    </source>
</evidence>
<dbReference type="InterPro" id="IPR016181">
    <property type="entry name" value="Acyl_CoA_acyltransferase"/>
</dbReference>
<keyword evidence="1" id="KW-0808">Transferase</keyword>
<evidence type="ECO:0000259" key="3">
    <source>
        <dbReference type="PROSITE" id="PS51186"/>
    </source>
</evidence>
<reference evidence="5" key="1">
    <citation type="journal article" date="2000" name="Annu. Rev. Biophys. Biomol. Struct.">
        <title>GCN5-related N-acetyltransferases: a structural overview.</title>
        <authorList>
            <person name="Dyda F."/>
            <person name="Klein D.C."/>
            <person name="Hickman A.B."/>
        </authorList>
    </citation>
    <scope>NUCLEOTIDE SEQUENCE</scope>
</reference>
<reference evidence="5" key="3">
    <citation type="journal article" date="2016" name="Biochemistry">
        <title>Bacterial GCN5-Related N-Acetyltransferases: From Resistance to Regulation.</title>
        <authorList>
            <person name="Favrot L."/>
            <person name="Blanchard J.S."/>
            <person name="Vergnolle O."/>
        </authorList>
    </citation>
    <scope>NUCLEOTIDE SEQUENCE</scope>
</reference>
<protein>
    <submittedName>
        <fullName evidence="5">GNAT family N-acetyltransferase</fullName>
        <ecNumber evidence="5">2.3.-.-</ecNumber>
    </submittedName>
</protein>
<reference evidence="5" key="4">
    <citation type="journal article" date="2016" name="Int. J. Mol. Sci.">
        <title>Structure and Functional Diversity of GCN5-Related N-Acetyltransferases (GNAT).</title>
        <authorList>
            <person name="Salah Ud-Din A.I."/>
            <person name="Tikhomirova A."/>
            <person name="Roujeinikova A."/>
        </authorList>
    </citation>
    <scope>NUCLEOTIDE SEQUENCE</scope>
</reference>
<dbReference type="RefSeq" id="WP_084545215.1">
    <property type="nucleotide sequence ID" value="NZ_AXWS01000018.1"/>
</dbReference>
<dbReference type="Pfam" id="PF00583">
    <property type="entry name" value="Acetyltransf_1"/>
    <property type="match status" value="1"/>
</dbReference>
<feature type="domain" description="N-acetyltransferase" evidence="3">
    <location>
        <begin position="5"/>
        <end position="170"/>
    </location>
</feature>
<dbReference type="OrthoDB" id="359414at2"/>
<evidence type="ECO:0000256" key="1">
    <source>
        <dbReference type="ARBA" id="ARBA00022679"/>
    </source>
</evidence>
<keyword evidence="2" id="KW-0012">Acyltransferase</keyword>
<dbReference type="EC" id="2.3.-.-" evidence="5"/>
<dbReference type="InterPro" id="IPR050832">
    <property type="entry name" value="Bact_Acetyltransf"/>
</dbReference>
<dbReference type="GO" id="GO:0016747">
    <property type="term" value="F:acyltransferase activity, transferring groups other than amino-acyl groups"/>
    <property type="evidence" value="ECO:0007669"/>
    <property type="project" value="InterPro"/>
</dbReference>
<evidence type="ECO:0000313" key="5">
    <source>
        <dbReference type="RefSeq" id="WP_084545215.1"/>
    </source>
</evidence>
<dbReference type="Gene3D" id="3.40.630.30">
    <property type="match status" value="1"/>
</dbReference>
<reference evidence="5" key="2">
    <citation type="journal article" date="2005" name="Arch. Biochem. Biophys.">
        <title>Structure and functions of the GNAT superfamily of acetyltransferases.</title>
        <authorList>
            <person name="Vetting M.W."/>
            <person name="S de Carvalho L.P."/>
            <person name="Yu M."/>
            <person name="Hegde S.S."/>
            <person name="Magnet S."/>
            <person name="Roderick S.L."/>
            <person name="Blanchard J.S."/>
        </authorList>
    </citation>
    <scope>NUCLEOTIDE SEQUENCE</scope>
</reference>
<reference evidence="5" key="5">
    <citation type="submission" date="2025-08" db="UniProtKB">
        <authorList>
            <consortium name="RefSeq"/>
        </authorList>
    </citation>
    <scope>IDENTIFICATION</scope>
</reference>
<accession>A0A8B6XBD9</accession>
<evidence type="ECO:0000256" key="2">
    <source>
        <dbReference type="ARBA" id="ARBA00023315"/>
    </source>
</evidence>
<keyword evidence="4" id="KW-1185">Reference proteome</keyword>
<dbReference type="CDD" id="cd04301">
    <property type="entry name" value="NAT_SF"/>
    <property type="match status" value="1"/>
</dbReference>
<dbReference type="PANTHER" id="PTHR43877">
    <property type="entry name" value="AMINOALKYLPHOSPHONATE N-ACETYLTRANSFERASE-RELATED-RELATED"/>
    <property type="match status" value="1"/>
</dbReference>
<dbReference type="InterPro" id="IPR000182">
    <property type="entry name" value="GNAT_dom"/>
</dbReference>
<name>A0A8B6XBD9_9BURK</name>
<dbReference type="AlphaFoldDB" id="A0A8B6XBD9"/>
<dbReference type="PROSITE" id="PS51186">
    <property type="entry name" value="GNAT"/>
    <property type="match status" value="1"/>
</dbReference>
<proteinExistence type="predicted"/>
<sequence>MHPIPRLRPMREHDIPAVLAVQSACYTELVPESADAFLTKLAASPGTCWVALGVRDRLLGYLVALPWRFDAPPALDLRDCRLPAEPDCLYLHDLAIAPHARGQGVADALVDAFVMCLRDLRLPRAALTAVQGSAAFWARHGFSPVDDGLLPAAKLASYGAGACYMTRPAKRPAARIAA</sequence>
<dbReference type="Proteomes" id="UP000675920">
    <property type="component" value="Unplaced"/>
</dbReference>
<dbReference type="SUPFAM" id="SSF55729">
    <property type="entry name" value="Acyl-CoA N-acyltransferases (Nat)"/>
    <property type="match status" value="1"/>
</dbReference>
<organism evidence="4 5">
    <name type="scientific">Derxia gummosa DSM 723</name>
    <dbReference type="NCBI Taxonomy" id="1121388"/>
    <lineage>
        <taxon>Bacteria</taxon>
        <taxon>Pseudomonadati</taxon>
        <taxon>Pseudomonadota</taxon>
        <taxon>Betaproteobacteria</taxon>
        <taxon>Burkholderiales</taxon>
        <taxon>Alcaligenaceae</taxon>
        <taxon>Derxia</taxon>
    </lineage>
</organism>